<comment type="caution">
    <text evidence="1">The sequence shown here is derived from an EMBL/GenBank/DDBJ whole genome shotgun (WGS) entry which is preliminary data.</text>
</comment>
<accession>A0ABU7UM74</accession>
<protein>
    <recommendedName>
        <fullName evidence="3">Secreted protein</fullName>
    </recommendedName>
</protein>
<name>A0ABU7UM74_9CLOT</name>
<keyword evidence="2" id="KW-1185">Reference proteome</keyword>
<sequence length="81" mass="8979">MRSFKSQVIIFALVRVQTAIITVIKIEITRVAIVTVSEIINMNANPNSIGTVFIVSIRYGRITIAYKAIISAVSKGKRKRS</sequence>
<proteinExistence type="predicted"/>
<dbReference type="RefSeq" id="WP_253201897.1">
    <property type="nucleotide sequence ID" value="NZ_JAZHFS010000004.1"/>
</dbReference>
<dbReference type="Proteomes" id="UP001498469">
    <property type="component" value="Unassembled WGS sequence"/>
</dbReference>
<evidence type="ECO:0008006" key="3">
    <source>
        <dbReference type="Google" id="ProtNLM"/>
    </source>
</evidence>
<evidence type="ECO:0000313" key="2">
    <source>
        <dbReference type="Proteomes" id="UP001498469"/>
    </source>
</evidence>
<dbReference type="EMBL" id="JAZHFS010000004">
    <property type="protein sequence ID" value="MEF2111944.1"/>
    <property type="molecule type" value="Genomic_DNA"/>
</dbReference>
<reference evidence="1 2" key="1">
    <citation type="submission" date="2023-11" db="EMBL/GenBank/DDBJ databases">
        <title>Draft genome sequence of a psychrophilic Clostridium strain from permafrost water brine.</title>
        <authorList>
            <person name="Shcherbakova V.A."/>
            <person name="Trubitsyn V.E."/>
            <person name="Zakharyuk A.G."/>
        </authorList>
    </citation>
    <scope>NUCLEOTIDE SEQUENCE [LARGE SCALE GENOMIC DNA]</scope>
    <source>
        <strain evidence="1 2">14F</strain>
    </source>
</reference>
<evidence type="ECO:0000313" key="1">
    <source>
        <dbReference type="EMBL" id="MEF2111944.1"/>
    </source>
</evidence>
<gene>
    <name evidence="1" type="ORF">SJI18_06430</name>
</gene>
<organism evidence="1 2">
    <name type="scientific">Clostridium frigoriphilum</name>
    <dbReference type="NCBI Taxonomy" id="443253"/>
    <lineage>
        <taxon>Bacteria</taxon>
        <taxon>Bacillati</taxon>
        <taxon>Bacillota</taxon>
        <taxon>Clostridia</taxon>
        <taxon>Eubacteriales</taxon>
        <taxon>Clostridiaceae</taxon>
        <taxon>Clostridium</taxon>
    </lineage>
</organism>